<dbReference type="PANTHER" id="PTHR43615:SF1">
    <property type="entry name" value="PPDK_N DOMAIN-CONTAINING PROTEIN"/>
    <property type="match status" value="1"/>
</dbReference>
<comment type="similarity">
    <text evidence="1">Belongs to the PEP-utilizing enzyme family.</text>
</comment>
<dbReference type="STRING" id="224129.A0A1W4WZ77"/>
<feature type="domain" description="Pyruvate phosphate dikinase AMP/ATP-binding" evidence="3">
    <location>
        <begin position="287"/>
        <end position="597"/>
    </location>
</feature>
<dbReference type="RefSeq" id="XP_018329149.2">
    <property type="nucleotide sequence ID" value="XM_018473647.2"/>
</dbReference>
<dbReference type="InterPro" id="IPR036637">
    <property type="entry name" value="Phosphohistidine_dom_sf"/>
</dbReference>
<dbReference type="PANTHER" id="PTHR43615">
    <property type="entry name" value="PHOSPHOENOLPYRUVATE SYNTHASE-RELATED"/>
    <property type="match status" value="1"/>
</dbReference>
<dbReference type="InParanoid" id="A0A1W4WZ77"/>
<name>A0A1W4WZ77_AGRPL</name>
<dbReference type="InterPro" id="IPR002192">
    <property type="entry name" value="PPDK_AMP/ATP-bd"/>
</dbReference>
<dbReference type="SUPFAM" id="SSF56059">
    <property type="entry name" value="Glutathione synthetase ATP-binding domain-like"/>
    <property type="match status" value="1"/>
</dbReference>
<dbReference type="Proteomes" id="UP000192223">
    <property type="component" value="Unplaced"/>
</dbReference>
<dbReference type="KEGG" id="apln:108739647"/>
<dbReference type="Pfam" id="PF01326">
    <property type="entry name" value="PPDK_N"/>
    <property type="match status" value="1"/>
</dbReference>
<proteinExistence type="inferred from homology"/>
<gene>
    <name evidence="5" type="primary">LOC108739647</name>
</gene>
<dbReference type="InterPro" id="IPR008279">
    <property type="entry name" value="PEP-util_enz_mobile_dom"/>
</dbReference>
<evidence type="ECO:0000259" key="3">
    <source>
        <dbReference type="Pfam" id="PF01326"/>
    </source>
</evidence>
<keyword evidence="4" id="KW-1185">Reference proteome</keyword>
<evidence type="ECO:0000313" key="4">
    <source>
        <dbReference type="Proteomes" id="UP000192223"/>
    </source>
</evidence>
<evidence type="ECO:0000313" key="5">
    <source>
        <dbReference type="RefSeq" id="XP_018329149.2"/>
    </source>
</evidence>
<dbReference type="OrthoDB" id="6123450at2759"/>
<evidence type="ECO:0000256" key="1">
    <source>
        <dbReference type="ARBA" id="ARBA00007837"/>
    </source>
</evidence>
<feature type="non-terminal residue" evidence="5">
    <location>
        <position position="1"/>
    </location>
</feature>
<dbReference type="Pfam" id="PF00391">
    <property type="entry name" value="PEP-utilizers"/>
    <property type="match status" value="1"/>
</dbReference>
<evidence type="ECO:0000259" key="2">
    <source>
        <dbReference type="Pfam" id="PF00391"/>
    </source>
</evidence>
<organism evidence="4 5">
    <name type="scientific">Agrilus planipennis</name>
    <name type="common">Emerald ash borer</name>
    <name type="synonym">Agrilus marcopoli</name>
    <dbReference type="NCBI Taxonomy" id="224129"/>
    <lineage>
        <taxon>Eukaryota</taxon>
        <taxon>Metazoa</taxon>
        <taxon>Ecdysozoa</taxon>
        <taxon>Arthropoda</taxon>
        <taxon>Hexapoda</taxon>
        <taxon>Insecta</taxon>
        <taxon>Pterygota</taxon>
        <taxon>Neoptera</taxon>
        <taxon>Endopterygota</taxon>
        <taxon>Coleoptera</taxon>
        <taxon>Polyphaga</taxon>
        <taxon>Elateriformia</taxon>
        <taxon>Buprestoidea</taxon>
        <taxon>Buprestidae</taxon>
        <taxon>Agrilinae</taxon>
        <taxon>Agrilus</taxon>
    </lineage>
</organism>
<reference evidence="5" key="1">
    <citation type="submission" date="2025-08" db="UniProtKB">
        <authorList>
            <consortium name="RefSeq"/>
        </authorList>
    </citation>
    <scope>IDENTIFICATION</scope>
    <source>
        <tissue evidence="5">Entire body</tissue>
    </source>
</reference>
<dbReference type="InterPro" id="IPR013815">
    <property type="entry name" value="ATP_grasp_subdomain_1"/>
</dbReference>
<protein>
    <submittedName>
        <fullName evidence="5">Uncharacterized protein LOC108739647</fullName>
    </submittedName>
</protein>
<dbReference type="AlphaFoldDB" id="A0A1W4WZ77"/>
<dbReference type="Gene3D" id="3.30.470.20">
    <property type="entry name" value="ATP-grasp fold, B domain"/>
    <property type="match status" value="1"/>
</dbReference>
<dbReference type="Gene3D" id="3.50.30.10">
    <property type="entry name" value="Phosphohistidine domain"/>
    <property type="match status" value="1"/>
</dbReference>
<dbReference type="GO" id="GO:0005524">
    <property type="term" value="F:ATP binding"/>
    <property type="evidence" value="ECO:0007669"/>
    <property type="project" value="InterPro"/>
</dbReference>
<dbReference type="GeneID" id="108739647"/>
<sequence>RIWIIEPFKRLRVVYHGFLRNRLSNDSNNNIEYVQFRFIWNAASNSLIKSPQDYTTNLLADDISREEWKDQEWLELMGDQKGYEQYGAFIGYIGGAQFPAETPLHVPGFRKRYYGTSDTYCLDRDICLYVTARDGTLFCIGAKRFKWGCKNLRYGTVYFGNGNLFAIKENDIFLEYQGADEIVPKTLTAHFSVDGKDLKCVIHINPKTIIQFENKFQDGWIRKQGLANCVVNGEDAKGIISFWYQTQNSEDKVRIQTIVKPSHSKNYLPPENFVLPFTDPLSTKIALTGGKGASLSLLTAIQTNDFIVPAGFVILSNALNKLLEENKNIKRALEQLEHACFGKSDRNIGDCCEEVTSLLAKEPVPRDIANEIIKNLNLPSKNGTPEVKWAVRSSGTIEDSEEFSTAGQNATYLGCQTEEEILEAVPRCWASLFTFQSVHYRRNHGLPIVTDMAVIVQKMVPSDTSGVIFTCHPSTSDMSQMVITSNYGLGESVVSGQADPDTYILSKTWDDKISILSKQKGSKKVKVVMAHKGTKVTEIDPESEGEWSLSSEQALTLGKVGLHIEKTFGSPRDIEWSFCEGQLYILQSRPVTTLNSWTDFELTHEYDTPVVGPDFAYTKANVGEVKPGAETVLSHDLVTTTINNSFTNLNKVKAKAIITSHHNCLMDIINTLLSRTEEDISMGVRACELAVFGHYAINEKMHNMAKKIFGTKKTYQLIPEMLTLFKNTDATVAETEQIAKNLEIIIDNNDSCETILKKIKEALKIIETVTDRYCHISRVNVFYQAIVFSVLTNNKTDINDEVFQDIVLILSISANIISATIPKQLELIAKTIKKENISEEFVNIDPKLGLEWLGNKSPTVKSLLSNFLDIHGHRVYKEFELAERSWKEDPSRLISMIQANCRKQTTHEKTKENLTVDETLNKLQTLKSYPKRIILKYFINKCIKSMLDREKTKCDVIMVIDKLKRAIRTLSTRMVRNGHLPHDHLIFHLSLYEIEKIIKKENIALVAKATRRKKLYPQWNDLKFPEIVWGVPEPLKKKSLLELLSSHREGVSVKGTPVYPGDAVARACVIKSIDNIDHLKNGDILITYSTDIGWSPYFPMLSGIVTEIGGLISHGAVVAREYGLPCIVGVENATEMFKTGDKILLSGKEGIISLLNDSNNTE</sequence>
<dbReference type="SUPFAM" id="SSF52009">
    <property type="entry name" value="Phosphohistidine domain"/>
    <property type="match status" value="1"/>
</dbReference>
<dbReference type="InterPro" id="IPR051549">
    <property type="entry name" value="PEP_Utilizing_Enz"/>
</dbReference>
<accession>A0A1W4WZ77</accession>
<dbReference type="GO" id="GO:0016301">
    <property type="term" value="F:kinase activity"/>
    <property type="evidence" value="ECO:0007669"/>
    <property type="project" value="InterPro"/>
</dbReference>
<feature type="domain" description="PEP-utilising enzyme mobile" evidence="2">
    <location>
        <begin position="1080"/>
        <end position="1150"/>
    </location>
</feature>
<dbReference type="Gene3D" id="3.30.1490.20">
    <property type="entry name" value="ATP-grasp fold, A domain"/>
    <property type="match status" value="1"/>
</dbReference>